<evidence type="ECO:0000313" key="3">
    <source>
        <dbReference type="Proteomes" id="UP000298424"/>
    </source>
</evidence>
<organism evidence="2 3">
    <name type="scientific">Cryobacterium lyxosi</name>
    <dbReference type="NCBI Taxonomy" id="1259228"/>
    <lineage>
        <taxon>Bacteria</taxon>
        <taxon>Bacillati</taxon>
        <taxon>Actinomycetota</taxon>
        <taxon>Actinomycetes</taxon>
        <taxon>Micrococcales</taxon>
        <taxon>Microbacteriaceae</taxon>
        <taxon>Cryobacterium</taxon>
    </lineage>
</organism>
<proteinExistence type="predicted"/>
<dbReference type="Gene3D" id="3.30.70.1520">
    <property type="entry name" value="Heterotetrameric sarcosine oxidase"/>
    <property type="match status" value="1"/>
</dbReference>
<name>A0A4R8Z9Z9_9MICO</name>
<evidence type="ECO:0000313" key="2">
    <source>
        <dbReference type="EMBL" id="TFD23915.1"/>
    </source>
</evidence>
<gene>
    <name evidence="2" type="ORF">E3T27_14065</name>
</gene>
<comment type="caution">
    <text evidence="2">The sequence shown here is derived from an EMBL/GenBank/DDBJ whole genome shotgun (WGS) entry which is preliminary data.</text>
</comment>
<feature type="region of interest" description="Disordered" evidence="1">
    <location>
        <begin position="1"/>
        <end position="22"/>
    </location>
</feature>
<dbReference type="SUPFAM" id="SSF103025">
    <property type="entry name" value="Folate-binding domain"/>
    <property type="match status" value="1"/>
</dbReference>
<dbReference type="EMBL" id="SOGT01000015">
    <property type="protein sequence ID" value="TFD23915.1"/>
    <property type="molecule type" value="Genomic_DNA"/>
</dbReference>
<dbReference type="InterPro" id="IPR007375">
    <property type="entry name" value="SoxG"/>
</dbReference>
<dbReference type="InterPro" id="IPR027266">
    <property type="entry name" value="TrmE/GcvT-like"/>
</dbReference>
<keyword evidence="3" id="KW-1185">Reference proteome</keyword>
<accession>A0A4R8Z9Z9</accession>
<feature type="compositionally biased region" description="Polar residues" evidence="1">
    <location>
        <begin position="1"/>
        <end position="15"/>
    </location>
</feature>
<reference evidence="2 3" key="1">
    <citation type="submission" date="2019-03" db="EMBL/GenBank/DDBJ databases">
        <title>Genomics of glacier-inhabiting Cryobacterium strains.</title>
        <authorList>
            <person name="Liu Q."/>
            <person name="Xin Y.-H."/>
        </authorList>
    </citation>
    <scope>NUCLEOTIDE SEQUENCE [LARGE SCALE GENOMIC DNA]</scope>
    <source>
        <strain evidence="2 3">TMT1-1</strain>
    </source>
</reference>
<evidence type="ECO:0000256" key="1">
    <source>
        <dbReference type="SAM" id="MobiDB-lite"/>
    </source>
</evidence>
<protein>
    <submittedName>
        <fullName evidence="2">Sarcosine oxidase subunit gamma</fullName>
    </submittedName>
</protein>
<dbReference type="Pfam" id="PF04268">
    <property type="entry name" value="SoxG"/>
    <property type="match status" value="1"/>
</dbReference>
<dbReference type="AlphaFoldDB" id="A0A4R8Z9Z9"/>
<dbReference type="Gene3D" id="3.30.1360.120">
    <property type="entry name" value="Probable tRNA modification gtpase trme, domain 1"/>
    <property type="match status" value="1"/>
</dbReference>
<sequence length="220" mass="23227">MVDTIESTDAQTSAVYETRPGARRHSPAEHLWAAFAETTAGDAQVSLREIPFQAMVGIRVDPLSASGRRIGIVTGGLPTECGQVATGADATAVLWLGPDEFLLVAQEEAVAGTLAAELAAALGDGAGQVVDLSSNRTTFELAGSAARAVLEKSCAADLHPRSFQTGTAIATVIGNVPVVLWKTGNETFRVFPRASFADYLGRWLLDGMREFKAAKGKPWR</sequence>
<dbReference type="OrthoDB" id="9814782at2"/>
<dbReference type="Proteomes" id="UP000298424">
    <property type="component" value="Unassembled WGS sequence"/>
</dbReference>
<dbReference type="RefSeq" id="WP_134573452.1">
    <property type="nucleotide sequence ID" value="NZ_SOGT01000015.1"/>
</dbReference>